<reference evidence="1" key="1">
    <citation type="submission" date="2020-11" db="EMBL/GenBank/DDBJ databases">
        <authorList>
            <person name="Tran Van P."/>
        </authorList>
    </citation>
    <scope>NUCLEOTIDE SEQUENCE</scope>
</reference>
<organism evidence="1">
    <name type="scientific">Cyprideis torosa</name>
    <dbReference type="NCBI Taxonomy" id="163714"/>
    <lineage>
        <taxon>Eukaryota</taxon>
        <taxon>Metazoa</taxon>
        <taxon>Ecdysozoa</taxon>
        <taxon>Arthropoda</taxon>
        <taxon>Crustacea</taxon>
        <taxon>Oligostraca</taxon>
        <taxon>Ostracoda</taxon>
        <taxon>Podocopa</taxon>
        <taxon>Podocopida</taxon>
        <taxon>Cytherocopina</taxon>
        <taxon>Cytheroidea</taxon>
        <taxon>Cytherideidae</taxon>
        <taxon>Cyprideis</taxon>
    </lineage>
</organism>
<dbReference type="SUPFAM" id="SSF53098">
    <property type="entry name" value="Ribonuclease H-like"/>
    <property type="match status" value="1"/>
</dbReference>
<sequence length="131" mass="14752">NEEAESILREWGVKIDRNVLSLSGRNLGSEKVYFGQGRSVVCDRKKADFTSGLTNSGPLKPIDVHCWGIIYPRKDEQTAQSFMREYKNAAMGMKIRIANDPIVRGVSSTGGVKEYLKFLQEMKQTNPQIQV</sequence>
<gene>
    <name evidence="1" type="ORF">CTOB1V02_LOCUS15780</name>
</gene>
<dbReference type="Gene3D" id="3.40.50.2300">
    <property type="match status" value="1"/>
</dbReference>
<protein>
    <submittedName>
        <fullName evidence="1">Uncharacterized protein</fullName>
    </submittedName>
</protein>
<dbReference type="EMBL" id="OB694214">
    <property type="protein sequence ID" value="CAD7237965.1"/>
    <property type="molecule type" value="Genomic_DNA"/>
</dbReference>
<name>A0A7R8ZZR2_9CRUS</name>
<dbReference type="AlphaFoldDB" id="A0A7R8ZZR2"/>
<proteinExistence type="predicted"/>
<accession>A0A7R8ZZR2</accession>
<dbReference type="InterPro" id="IPR012337">
    <property type="entry name" value="RNaseH-like_sf"/>
</dbReference>
<feature type="non-terminal residue" evidence="1">
    <location>
        <position position="1"/>
    </location>
</feature>
<evidence type="ECO:0000313" key="1">
    <source>
        <dbReference type="EMBL" id="CAD7237965.1"/>
    </source>
</evidence>